<dbReference type="PANTHER" id="PTHR37936:SF3">
    <property type="entry name" value="TRANSPOSASE INSC FOR INSERTION ELEMENT IS2A-RELATED"/>
    <property type="match status" value="1"/>
</dbReference>
<dbReference type="RefSeq" id="WP_171837592.1">
    <property type="nucleotide sequence ID" value="NZ_CP053710.1"/>
</dbReference>
<geneLocation type="plasmid" evidence="3 4">
    <name>unnamed2</name>
</geneLocation>
<gene>
    <name evidence="3" type="ORF">HN018_24740</name>
</gene>
<sequence>MRAGNSLDSDRHQGSDQSRHQGDVYRRIEVITGTVRRRRWTAAEKAQILMESLTPGAQVSEVARRHDLNRGLLQTWRRQAMHQSPGQVGTTFVPVRCDDPAAPVSPVSATRSAASAPSDPPGWIEVEIGRARVRVRGAVDFEALRQVLTIIGQIR</sequence>
<evidence type="ECO:0000313" key="3">
    <source>
        <dbReference type="EMBL" id="QKE93401.1"/>
    </source>
</evidence>
<evidence type="ECO:0000313" key="4">
    <source>
        <dbReference type="Proteomes" id="UP000500767"/>
    </source>
</evidence>
<name>A0A6M8HZ85_9PROT</name>
<dbReference type="SUPFAM" id="SSF48295">
    <property type="entry name" value="TrpR-like"/>
    <property type="match status" value="1"/>
</dbReference>
<protein>
    <submittedName>
        <fullName evidence="3">Transposase</fullName>
    </submittedName>
</protein>
<dbReference type="GO" id="GO:0006313">
    <property type="term" value="P:DNA transposition"/>
    <property type="evidence" value="ECO:0007669"/>
    <property type="project" value="InterPro"/>
</dbReference>
<reference evidence="3 4" key="1">
    <citation type="journal article" date="2014" name="World J. Microbiol. Biotechnol.">
        <title>Biodiversity and physiological characteristics of Antarctic and Arctic lichens-associated bacteria.</title>
        <authorList>
            <person name="Lee Y.M."/>
            <person name="Kim E.H."/>
            <person name="Lee H.K."/>
            <person name="Hong S.G."/>
        </authorList>
    </citation>
    <scope>NUCLEOTIDE SEQUENCE [LARGE SCALE GENOMIC DNA]</scope>
    <source>
        <strain evidence="3 4">PAMC 26569</strain>
        <plasmid evidence="3">unnamed2</plasmid>
    </source>
</reference>
<dbReference type="NCBIfam" id="NF047595">
    <property type="entry name" value="IS66_ISRel24_TnpA"/>
    <property type="match status" value="1"/>
</dbReference>
<evidence type="ECO:0000256" key="1">
    <source>
        <dbReference type="ARBA" id="ARBA00009964"/>
    </source>
</evidence>
<feature type="compositionally biased region" description="Basic and acidic residues" evidence="2">
    <location>
        <begin position="8"/>
        <end position="21"/>
    </location>
</feature>
<accession>A0A6M8HZ85</accession>
<organism evidence="3 4">
    <name type="scientific">Lichenicola cladoniae</name>
    <dbReference type="NCBI Taxonomy" id="1484109"/>
    <lineage>
        <taxon>Bacteria</taxon>
        <taxon>Pseudomonadati</taxon>
        <taxon>Pseudomonadota</taxon>
        <taxon>Alphaproteobacteria</taxon>
        <taxon>Acetobacterales</taxon>
        <taxon>Acetobacteraceae</taxon>
        <taxon>Lichenicola</taxon>
    </lineage>
</organism>
<feature type="region of interest" description="Disordered" evidence="2">
    <location>
        <begin position="1"/>
        <end position="21"/>
    </location>
</feature>
<dbReference type="Pfam" id="PF01527">
    <property type="entry name" value="HTH_Tnp_1"/>
    <property type="match status" value="1"/>
</dbReference>
<evidence type="ECO:0000256" key="2">
    <source>
        <dbReference type="SAM" id="MobiDB-lite"/>
    </source>
</evidence>
<dbReference type="KEGG" id="lck:HN018_24740"/>
<dbReference type="InterPro" id="IPR002514">
    <property type="entry name" value="Transposase_8"/>
</dbReference>
<comment type="similarity">
    <text evidence="1">Belongs to the transposase 8 family.</text>
</comment>
<proteinExistence type="inferred from homology"/>
<keyword evidence="4" id="KW-1185">Reference proteome</keyword>
<dbReference type="InterPro" id="IPR010921">
    <property type="entry name" value="Trp_repressor/repl_initiator"/>
</dbReference>
<dbReference type="GO" id="GO:0004803">
    <property type="term" value="F:transposase activity"/>
    <property type="evidence" value="ECO:0007669"/>
    <property type="project" value="InterPro"/>
</dbReference>
<dbReference type="Proteomes" id="UP000500767">
    <property type="component" value="Plasmid unnamed2"/>
</dbReference>
<dbReference type="Gene3D" id="1.10.10.10">
    <property type="entry name" value="Winged helix-like DNA-binding domain superfamily/Winged helix DNA-binding domain"/>
    <property type="match status" value="1"/>
</dbReference>
<keyword evidence="3" id="KW-0614">Plasmid</keyword>
<dbReference type="InterPro" id="IPR036388">
    <property type="entry name" value="WH-like_DNA-bd_sf"/>
</dbReference>
<dbReference type="AlphaFoldDB" id="A0A6M8HZ85"/>
<dbReference type="PANTHER" id="PTHR37936">
    <property type="entry name" value="TRANSPOSASE INSC FOR INSERTION ELEMENT IS2A-RELATED"/>
    <property type="match status" value="1"/>
</dbReference>
<dbReference type="EMBL" id="CP053710">
    <property type="protein sequence ID" value="QKE93401.1"/>
    <property type="molecule type" value="Genomic_DNA"/>
</dbReference>
<dbReference type="GO" id="GO:0043565">
    <property type="term" value="F:sequence-specific DNA binding"/>
    <property type="evidence" value="ECO:0007669"/>
    <property type="project" value="InterPro"/>
</dbReference>